<dbReference type="SMART" id="SM00450">
    <property type="entry name" value="RHOD"/>
    <property type="match status" value="1"/>
</dbReference>
<evidence type="ECO:0000313" key="13">
    <source>
        <dbReference type="EMBL" id="KAF0977556.1"/>
    </source>
</evidence>
<dbReference type="InterPro" id="IPR001763">
    <property type="entry name" value="Rhodanese-like_dom"/>
</dbReference>
<dbReference type="PANTHER" id="PTHR44390">
    <property type="entry name" value="CENTROSOMAL PROTEIN OF 41 KDA"/>
    <property type="match status" value="1"/>
</dbReference>
<dbReference type="VEuPathDB" id="AmoebaDB:NfTy_070600"/>
<keyword evidence="3" id="KW-0813">Transport</keyword>
<feature type="region of interest" description="Disordered" evidence="11">
    <location>
        <begin position="256"/>
        <end position="296"/>
    </location>
</feature>
<keyword evidence="4" id="KW-0963">Cytoplasm</keyword>
<dbReference type="OrthoDB" id="70250at2759"/>
<evidence type="ECO:0000256" key="11">
    <source>
        <dbReference type="SAM" id="MobiDB-lite"/>
    </source>
</evidence>
<dbReference type="RefSeq" id="XP_044562269.1">
    <property type="nucleotide sequence ID" value="XM_044706864.1"/>
</dbReference>
<dbReference type="VEuPathDB" id="AmoebaDB:FDP41_003548"/>
<evidence type="ECO:0000256" key="2">
    <source>
        <dbReference type="ARBA" id="ARBA00004300"/>
    </source>
</evidence>
<comment type="subcellular location">
    <subcellularLocation>
        <location evidence="1">Cytoplasm</location>
        <location evidence="1">Cytoskeleton</location>
        <location evidence="1">Cilium basal body</location>
    </subcellularLocation>
    <subcellularLocation>
        <location evidence="2">Cytoplasm</location>
        <location evidence="2">Cytoskeleton</location>
        <location evidence="2">Microtubule organizing center</location>
        <location evidence="2">Centrosome</location>
    </subcellularLocation>
</comment>
<keyword evidence="5" id="KW-0970">Cilium biogenesis/degradation</keyword>
<evidence type="ECO:0000256" key="10">
    <source>
        <dbReference type="ARBA" id="ARBA00038465"/>
    </source>
</evidence>
<dbReference type="VEuPathDB" id="AmoebaDB:NF0063700"/>
<evidence type="ECO:0000256" key="1">
    <source>
        <dbReference type="ARBA" id="ARBA00004120"/>
    </source>
</evidence>
<dbReference type="GO" id="GO:0036064">
    <property type="term" value="C:ciliary basal body"/>
    <property type="evidence" value="ECO:0007669"/>
    <property type="project" value="TreeGrafter"/>
</dbReference>
<reference evidence="13 14" key="1">
    <citation type="journal article" date="2019" name="Sci. Rep.">
        <title>Nanopore sequencing improves the draft genome of the human pathogenic amoeba Naegleria fowleri.</title>
        <authorList>
            <person name="Liechti N."/>
            <person name="Schurch N."/>
            <person name="Bruggmann R."/>
            <person name="Wittwer M."/>
        </authorList>
    </citation>
    <scope>NUCLEOTIDE SEQUENCE [LARGE SCALE GENOMIC DNA]</scope>
    <source>
        <strain evidence="13 14">ATCC 30894</strain>
    </source>
</reference>
<protein>
    <recommendedName>
        <fullName evidence="12">Rhodanese domain-containing protein</fullName>
    </recommendedName>
</protein>
<dbReference type="SUPFAM" id="SSF52821">
    <property type="entry name" value="Rhodanese/Cell cycle control phosphatase"/>
    <property type="match status" value="1"/>
</dbReference>
<evidence type="ECO:0000256" key="4">
    <source>
        <dbReference type="ARBA" id="ARBA00022490"/>
    </source>
</evidence>
<sequence length="296" mass="33596">MSIIKPIGDPKILEKRPPQSVSYKDVKSSIDTGMVKRKSDQSRWFYNSYESCFRLRFSNNIDDSKLFKKVEHFKRIKSTELMKLILLKMNSNKEGLANEDEAKCPSESPKHSVISSQAFSSTISEAKTAVHQMDPILIKSRLREDVSDADNLVLVLDVRDPEDFAKCHLQTAYSYPAATVNRTVNPFTFEMLSFKNHPQKKIVLYDRDEKIACPVANLLFEKGFDNIVVLTGGLQEFFQKHPNLIVGEVPKEWIPTEPKKKRLQSASSVTSKSTQNKPTVSKKPPATALSTSKVWK</sequence>
<evidence type="ECO:0000259" key="12">
    <source>
        <dbReference type="PROSITE" id="PS50206"/>
    </source>
</evidence>
<dbReference type="Proteomes" id="UP000444721">
    <property type="component" value="Unassembled WGS sequence"/>
</dbReference>
<accession>A0A6A5BR27</accession>
<evidence type="ECO:0000256" key="8">
    <source>
        <dbReference type="ARBA" id="ARBA00023212"/>
    </source>
</evidence>
<gene>
    <name evidence="13" type="ORF">FDP41_003548</name>
</gene>
<dbReference type="PROSITE" id="PS50206">
    <property type="entry name" value="RHODANESE_3"/>
    <property type="match status" value="1"/>
</dbReference>
<dbReference type="PANTHER" id="PTHR44390:SF1">
    <property type="entry name" value="CENTROSOMAL PROTEIN OF 41 KDA"/>
    <property type="match status" value="1"/>
</dbReference>
<dbReference type="GeneID" id="68110766"/>
<keyword evidence="8" id="KW-0206">Cytoskeleton</keyword>
<dbReference type="GO" id="GO:0015031">
    <property type="term" value="P:protein transport"/>
    <property type="evidence" value="ECO:0007669"/>
    <property type="project" value="UniProtKB-KW"/>
</dbReference>
<proteinExistence type="inferred from homology"/>
<dbReference type="Pfam" id="PF00581">
    <property type="entry name" value="Rhodanese"/>
    <property type="match status" value="1"/>
</dbReference>
<feature type="domain" description="Rhodanese" evidence="12">
    <location>
        <begin position="149"/>
        <end position="246"/>
    </location>
</feature>
<dbReference type="CDD" id="cd00158">
    <property type="entry name" value="RHOD"/>
    <property type="match status" value="1"/>
</dbReference>
<dbReference type="OMA" id="EFEKCHI"/>
<evidence type="ECO:0000256" key="3">
    <source>
        <dbReference type="ARBA" id="ARBA00022448"/>
    </source>
</evidence>
<evidence type="ECO:0000256" key="9">
    <source>
        <dbReference type="ARBA" id="ARBA00023273"/>
    </source>
</evidence>
<keyword evidence="6" id="KW-0653">Protein transport</keyword>
<dbReference type="GO" id="GO:0005813">
    <property type="term" value="C:centrosome"/>
    <property type="evidence" value="ECO:0007669"/>
    <property type="project" value="UniProtKB-SubCell"/>
</dbReference>
<evidence type="ECO:0000313" key="14">
    <source>
        <dbReference type="Proteomes" id="UP000444721"/>
    </source>
</evidence>
<dbReference type="InterPro" id="IPR051889">
    <property type="entry name" value="CEP41"/>
</dbReference>
<comment type="similarity">
    <text evidence="10">Belongs to the CEP41 family.</text>
</comment>
<evidence type="ECO:0000256" key="6">
    <source>
        <dbReference type="ARBA" id="ARBA00022927"/>
    </source>
</evidence>
<dbReference type="GO" id="GO:0060271">
    <property type="term" value="P:cilium assembly"/>
    <property type="evidence" value="ECO:0007669"/>
    <property type="project" value="TreeGrafter"/>
</dbReference>
<evidence type="ECO:0000256" key="5">
    <source>
        <dbReference type="ARBA" id="ARBA00022794"/>
    </source>
</evidence>
<feature type="compositionally biased region" description="Polar residues" evidence="11">
    <location>
        <begin position="264"/>
        <end position="279"/>
    </location>
</feature>
<dbReference type="EMBL" id="VFQX01000034">
    <property type="protein sequence ID" value="KAF0977556.1"/>
    <property type="molecule type" value="Genomic_DNA"/>
</dbReference>
<keyword evidence="7" id="KW-0969">Cilium</keyword>
<evidence type="ECO:0000256" key="7">
    <source>
        <dbReference type="ARBA" id="ARBA00023069"/>
    </source>
</evidence>
<keyword evidence="14" id="KW-1185">Reference proteome</keyword>
<keyword evidence="9" id="KW-0966">Cell projection</keyword>
<name>A0A6A5BR27_NAEFO</name>
<comment type="caution">
    <text evidence="13">The sequence shown here is derived from an EMBL/GenBank/DDBJ whole genome shotgun (WGS) entry which is preliminary data.</text>
</comment>
<dbReference type="AlphaFoldDB" id="A0A6A5BR27"/>
<organism evidence="13 14">
    <name type="scientific">Naegleria fowleri</name>
    <name type="common">Brain eating amoeba</name>
    <dbReference type="NCBI Taxonomy" id="5763"/>
    <lineage>
        <taxon>Eukaryota</taxon>
        <taxon>Discoba</taxon>
        <taxon>Heterolobosea</taxon>
        <taxon>Tetramitia</taxon>
        <taxon>Eutetramitia</taxon>
        <taxon>Vahlkampfiidae</taxon>
        <taxon>Naegleria</taxon>
    </lineage>
</organism>
<dbReference type="InterPro" id="IPR036873">
    <property type="entry name" value="Rhodanese-like_dom_sf"/>
</dbReference>
<dbReference type="Gene3D" id="3.40.250.10">
    <property type="entry name" value="Rhodanese-like domain"/>
    <property type="match status" value="1"/>
</dbReference>